<gene>
    <name evidence="10" type="ORF">HNQ59_001504</name>
</gene>
<dbReference type="SUPFAM" id="SSF56954">
    <property type="entry name" value="Outer membrane efflux proteins (OEP)"/>
    <property type="match status" value="1"/>
</dbReference>
<dbReference type="Gene3D" id="3.10.450.50">
    <property type="match status" value="1"/>
</dbReference>
<dbReference type="EMBL" id="JACHHY010000007">
    <property type="protein sequence ID" value="MBB5018219.1"/>
    <property type="molecule type" value="Genomic_DNA"/>
</dbReference>
<feature type="domain" description="Cds6 C-terminal" evidence="9">
    <location>
        <begin position="490"/>
        <end position="594"/>
    </location>
</feature>
<comment type="caution">
    <text evidence="10">The sequence shown here is derived from an EMBL/GenBank/DDBJ whole genome shotgun (WGS) entry which is preliminary data.</text>
</comment>
<evidence type="ECO:0000256" key="7">
    <source>
        <dbReference type="ARBA" id="ARBA00023237"/>
    </source>
</evidence>
<dbReference type="InterPro" id="IPR032710">
    <property type="entry name" value="NTF2-like_dom_sf"/>
</dbReference>
<evidence type="ECO:0000256" key="6">
    <source>
        <dbReference type="ARBA" id="ARBA00023136"/>
    </source>
</evidence>
<dbReference type="GO" id="GO:0015288">
    <property type="term" value="F:porin activity"/>
    <property type="evidence" value="ECO:0007669"/>
    <property type="project" value="TreeGrafter"/>
</dbReference>
<evidence type="ECO:0000256" key="3">
    <source>
        <dbReference type="ARBA" id="ARBA00022448"/>
    </source>
</evidence>
<dbReference type="AlphaFoldDB" id="A0A840MM64"/>
<dbReference type="InterPro" id="IPR051906">
    <property type="entry name" value="TolC-like"/>
</dbReference>
<evidence type="ECO:0000256" key="5">
    <source>
        <dbReference type="ARBA" id="ARBA00022692"/>
    </source>
</evidence>
<keyword evidence="8" id="KW-0732">Signal</keyword>
<feature type="signal peptide" evidence="8">
    <location>
        <begin position="1"/>
        <end position="23"/>
    </location>
</feature>
<dbReference type="Proteomes" id="UP000575898">
    <property type="component" value="Unassembled WGS sequence"/>
</dbReference>
<comment type="similarity">
    <text evidence="2">Belongs to the outer membrane factor (OMF) (TC 1.B.17) family.</text>
</comment>
<name>A0A840MM64_9PROT</name>
<dbReference type="SUPFAM" id="SSF54427">
    <property type="entry name" value="NTF2-like"/>
    <property type="match status" value="1"/>
</dbReference>
<dbReference type="Gene3D" id="1.20.1600.10">
    <property type="entry name" value="Outer membrane efflux proteins (OEP)"/>
    <property type="match status" value="1"/>
</dbReference>
<dbReference type="PANTHER" id="PTHR30026">
    <property type="entry name" value="OUTER MEMBRANE PROTEIN TOLC"/>
    <property type="match status" value="1"/>
</dbReference>
<dbReference type="Pfam" id="PF24125">
    <property type="entry name" value="Cds6_C"/>
    <property type="match status" value="1"/>
</dbReference>
<evidence type="ECO:0000259" key="9">
    <source>
        <dbReference type="Pfam" id="PF24125"/>
    </source>
</evidence>
<organism evidence="10 11">
    <name type="scientific">Chitinivorax tropicus</name>
    <dbReference type="NCBI Taxonomy" id="714531"/>
    <lineage>
        <taxon>Bacteria</taxon>
        <taxon>Pseudomonadati</taxon>
        <taxon>Pseudomonadota</taxon>
        <taxon>Betaproteobacteria</taxon>
        <taxon>Chitinivorax</taxon>
    </lineage>
</organism>
<dbReference type="GO" id="GO:0009279">
    <property type="term" value="C:cell outer membrane"/>
    <property type="evidence" value="ECO:0007669"/>
    <property type="project" value="UniProtKB-SubCell"/>
</dbReference>
<keyword evidence="5" id="KW-0812">Transmembrane</keyword>
<reference evidence="10 11" key="1">
    <citation type="submission" date="2020-08" db="EMBL/GenBank/DDBJ databases">
        <title>Genomic Encyclopedia of Type Strains, Phase IV (KMG-IV): sequencing the most valuable type-strain genomes for metagenomic binning, comparative biology and taxonomic classification.</title>
        <authorList>
            <person name="Goeker M."/>
        </authorList>
    </citation>
    <scope>NUCLEOTIDE SEQUENCE [LARGE SCALE GENOMIC DNA]</scope>
    <source>
        <strain evidence="10 11">DSM 27165</strain>
    </source>
</reference>
<protein>
    <submittedName>
        <fullName evidence="10">Adhesin transport system outer membrane protein</fullName>
    </submittedName>
</protein>
<keyword evidence="7" id="KW-0998">Cell outer membrane</keyword>
<evidence type="ECO:0000256" key="2">
    <source>
        <dbReference type="ARBA" id="ARBA00007613"/>
    </source>
</evidence>
<evidence type="ECO:0000313" key="11">
    <source>
        <dbReference type="Proteomes" id="UP000575898"/>
    </source>
</evidence>
<evidence type="ECO:0000256" key="1">
    <source>
        <dbReference type="ARBA" id="ARBA00004442"/>
    </source>
</evidence>
<comment type="subcellular location">
    <subcellularLocation>
        <location evidence="1">Cell outer membrane</location>
    </subcellularLocation>
</comment>
<evidence type="ECO:0000256" key="4">
    <source>
        <dbReference type="ARBA" id="ARBA00022452"/>
    </source>
</evidence>
<dbReference type="PANTHER" id="PTHR30026:SF22">
    <property type="entry name" value="OUTER MEMBRANE EFFLUX PROTEIN"/>
    <property type="match status" value="1"/>
</dbReference>
<evidence type="ECO:0000313" key="10">
    <source>
        <dbReference type="EMBL" id="MBB5018219.1"/>
    </source>
</evidence>
<dbReference type="NCBIfam" id="TIGR01844">
    <property type="entry name" value="type_I_sec_TolC"/>
    <property type="match status" value="1"/>
</dbReference>
<feature type="chain" id="PRO_5032886951" evidence="8">
    <location>
        <begin position="24"/>
        <end position="602"/>
    </location>
</feature>
<evidence type="ECO:0000256" key="8">
    <source>
        <dbReference type="SAM" id="SignalP"/>
    </source>
</evidence>
<keyword evidence="4" id="KW-1134">Transmembrane beta strand</keyword>
<keyword evidence="3" id="KW-0813">Transport</keyword>
<sequence>MNYRLKPVAATLVLLALPLTTYAESLKEAAEQAVLRNPEVTAKWHGFKAAVEDKKAAKGGWLPRVDLNAYAGREHKESPSVKSTTFNHPGASIELRQLIFDGFGVSSNIERLGFTAAARYYELLAASDDAALEAARAYIDVQRYTQLATLAQENYAVHKEIHDQIQQRVTAGVGRRVDLEQAGGRLALAESNWLTEASNLHDVSARYERLIGRSPRSALEALPDLQGKLPPNAELMPRAVSRNPLIQTAKANIQAAKANVNERKSAHYPTLELRASQAVDRDRDGIDGTHKDGSIRLVLNYNLFNGGGDQARIRAAAENMYTAVDQREKACRDIRQITRIAWNDNLRLKEQQGYLEQHELSTTKARDAYRQQFDIGQRSLLDVLDTENELFEARRAVVRARHDRRLAEIRVLAATHDLLPALGLSALPGDDEVNKHLINDDDFKCPTDLPSAMPLDRSAAMAGRPALTPTSLPAQAPAAKPMAGTPEEAIRQTVTQWAAAWRAKEFDAFASHYANSFSPENQQPNSNWQAQRRARLAKAGSISVVVEDISIKLQGKDKAQVNFLQRYRSDSYSDNVMKQLDMVLEQGAWKINREMVTQTLPK</sequence>
<dbReference type="GO" id="GO:1990281">
    <property type="term" value="C:efflux pump complex"/>
    <property type="evidence" value="ECO:0007669"/>
    <property type="project" value="TreeGrafter"/>
</dbReference>
<dbReference type="Pfam" id="PF02321">
    <property type="entry name" value="OEP"/>
    <property type="match status" value="2"/>
</dbReference>
<dbReference type="RefSeq" id="WP_184037132.1">
    <property type="nucleotide sequence ID" value="NZ_JACHHY010000007.1"/>
</dbReference>
<dbReference type="GO" id="GO:0015562">
    <property type="term" value="F:efflux transmembrane transporter activity"/>
    <property type="evidence" value="ECO:0007669"/>
    <property type="project" value="InterPro"/>
</dbReference>
<dbReference type="InterPro" id="IPR003423">
    <property type="entry name" value="OMP_efflux"/>
</dbReference>
<keyword evidence="6" id="KW-0472">Membrane</keyword>
<keyword evidence="11" id="KW-1185">Reference proteome</keyword>
<dbReference type="InterPro" id="IPR010130">
    <property type="entry name" value="T1SS_OMP_TolC"/>
</dbReference>
<accession>A0A840MM64</accession>
<dbReference type="InterPro" id="IPR056203">
    <property type="entry name" value="Cds6_C"/>
</dbReference>
<proteinExistence type="inferred from homology"/>